<proteinExistence type="predicted"/>
<protein>
    <submittedName>
        <fullName evidence="3">Tyrosine-protein phosphatase non-receptor type 11</fullName>
    </submittedName>
</protein>
<evidence type="ECO:0000256" key="1">
    <source>
        <dbReference type="PROSITE-ProRule" id="PRU00191"/>
    </source>
</evidence>
<dbReference type="PANTHER" id="PTHR46559">
    <property type="entry name" value="TYROSINE-PROTEIN PHOSPHATASE NON-RECEPTOR TYPE 11"/>
    <property type="match status" value="1"/>
</dbReference>
<evidence type="ECO:0000259" key="2">
    <source>
        <dbReference type="PROSITE" id="PS50001"/>
    </source>
</evidence>
<comment type="caution">
    <text evidence="3">The sequence shown here is derived from an EMBL/GenBank/DDBJ whole genome shotgun (WGS) entry which is preliminary data.</text>
</comment>
<reference evidence="3 4" key="1">
    <citation type="submission" date="2015-01" db="EMBL/GenBank/DDBJ databases">
        <title>Evolution of Trichinella species and genotypes.</title>
        <authorList>
            <person name="Korhonen P.K."/>
            <person name="Edoardo P."/>
            <person name="Giuseppe L.R."/>
            <person name="Gasser R.B."/>
        </authorList>
    </citation>
    <scope>NUCLEOTIDE SEQUENCE [LARGE SCALE GENOMIC DNA]</scope>
    <source>
        <strain evidence="3">ISS588</strain>
    </source>
</reference>
<dbReference type="InterPro" id="IPR041577">
    <property type="entry name" value="RT_RNaseH_2"/>
</dbReference>
<organism evidence="3 4">
    <name type="scientific">Trichinella pseudospiralis</name>
    <name type="common">Parasitic roundworm</name>
    <dbReference type="NCBI Taxonomy" id="6337"/>
    <lineage>
        <taxon>Eukaryota</taxon>
        <taxon>Metazoa</taxon>
        <taxon>Ecdysozoa</taxon>
        <taxon>Nematoda</taxon>
        <taxon>Enoplea</taxon>
        <taxon>Dorylaimia</taxon>
        <taxon>Trichinellida</taxon>
        <taxon>Trichinellidae</taxon>
        <taxon>Trichinella</taxon>
    </lineage>
</organism>
<dbReference type="InterPro" id="IPR000980">
    <property type="entry name" value="SH2"/>
</dbReference>
<dbReference type="CDD" id="cd09931">
    <property type="entry name" value="SH2_C-SH2_SHP_like"/>
    <property type="match status" value="1"/>
</dbReference>
<dbReference type="Pfam" id="PF00017">
    <property type="entry name" value="SH2"/>
    <property type="match status" value="1"/>
</dbReference>
<gene>
    <name evidence="3" type="primary">PTPN11</name>
    <name evidence="3" type="ORF">T4B_2651</name>
</gene>
<keyword evidence="4" id="KW-1185">Reference proteome</keyword>
<dbReference type="SUPFAM" id="SSF55550">
    <property type="entry name" value="SH2 domain"/>
    <property type="match status" value="1"/>
</dbReference>
<dbReference type="InterPro" id="IPR036860">
    <property type="entry name" value="SH2_dom_sf"/>
</dbReference>
<keyword evidence="1" id="KW-0727">SH2 domain</keyword>
<dbReference type="PROSITE" id="PS50001">
    <property type="entry name" value="SH2"/>
    <property type="match status" value="1"/>
</dbReference>
<dbReference type="GO" id="GO:0030971">
    <property type="term" value="F:receptor tyrosine kinase binding"/>
    <property type="evidence" value="ECO:0007669"/>
    <property type="project" value="TreeGrafter"/>
</dbReference>
<dbReference type="GO" id="GO:0005737">
    <property type="term" value="C:cytoplasm"/>
    <property type="evidence" value="ECO:0007669"/>
    <property type="project" value="TreeGrafter"/>
</dbReference>
<evidence type="ECO:0000313" key="3">
    <source>
        <dbReference type="EMBL" id="KRZ06029.1"/>
    </source>
</evidence>
<feature type="domain" description="SH2" evidence="2">
    <location>
        <begin position="70"/>
        <end position="143"/>
    </location>
</feature>
<accession>A0A0V1H6B0</accession>
<sequence>MSCSLFVQPIFHNFNCFMNSRFKFMATVCPGNKSLFNFTWRIKNNYEKKNGDLIILKYFSNAVDPTAERWFHGYISGREAEQILMEQGRNGSFLVRESQSTPGDYALSVRQDNQVTHVMIRCKDNRYGVGGGDEFSSLKDFVDLRLCDVVDCLLSCEMKNYSPTHFCDTSHNVYQIQIRSLQSISESGAYVEKICQIKAKRLKKTKLKHTANSLAFVHRLTSRLLYFLLLNNVRTLAKHHQLCLLLRKIRDPLLQWICTRRHEDAFRDVKRLSSNAVAVLCHKSSSTQEIPVAFYSETLSTTERTYAQIDKEALTITASIKKLHDYLTLALKILPRETEFIDNSPLCIKDIARMSAKDLILTADWHGENNWKLNRSSRHNWNANPGLMERLVAKMKHILWSRIRNDLSSPVFCKNSLIVVDAFSKWLEITVRSSHHKYFRKYLNEGGIKQIASAPSHLSSSSQAERMVPTTKVSLSTVAQPGNSATELLIDRQLRIVLDIAHPDIIQEHADKNLEKVCKFQTDGQKKKEWLKPHLMKAQQLSQHLEKKVRQHHNLQILQVWDIVDRLRENEDPHNG</sequence>
<keyword evidence="3" id="KW-0675">Receptor</keyword>
<dbReference type="Pfam" id="PF17919">
    <property type="entry name" value="RT_RNaseH_2"/>
    <property type="match status" value="1"/>
</dbReference>
<dbReference type="GO" id="GO:0004726">
    <property type="term" value="F:non-membrane spanning protein tyrosine phosphatase activity"/>
    <property type="evidence" value="ECO:0007669"/>
    <property type="project" value="TreeGrafter"/>
</dbReference>
<dbReference type="InterPro" id="IPR043502">
    <property type="entry name" value="DNA/RNA_pol_sf"/>
</dbReference>
<dbReference type="Proteomes" id="UP000054805">
    <property type="component" value="Unassembled WGS sequence"/>
</dbReference>
<dbReference type="AlphaFoldDB" id="A0A0V1H6B0"/>
<dbReference type="Gene3D" id="3.30.505.10">
    <property type="entry name" value="SH2 domain"/>
    <property type="match status" value="1"/>
</dbReference>
<dbReference type="PRINTS" id="PR00401">
    <property type="entry name" value="SH2DOMAIN"/>
</dbReference>
<evidence type="ECO:0000313" key="4">
    <source>
        <dbReference type="Proteomes" id="UP000054805"/>
    </source>
</evidence>
<dbReference type="EMBL" id="JYDS01000449">
    <property type="protein sequence ID" value="KRZ06029.1"/>
    <property type="molecule type" value="Genomic_DNA"/>
</dbReference>
<name>A0A0V1H6B0_TRIPS</name>
<dbReference type="GO" id="GO:0070374">
    <property type="term" value="P:positive regulation of ERK1 and ERK2 cascade"/>
    <property type="evidence" value="ECO:0007669"/>
    <property type="project" value="TreeGrafter"/>
</dbReference>
<dbReference type="SMART" id="SM00252">
    <property type="entry name" value="SH2"/>
    <property type="match status" value="1"/>
</dbReference>
<dbReference type="PANTHER" id="PTHR46559:SF3">
    <property type="entry name" value="TYROSINE-PROTEIN PHOSPHATASE NON-RECEPTOR TYPE"/>
    <property type="match status" value="1"/>
</dbReference>
<dbReference type="GO" id="GO:0050839">
    <property type="term" value="F:cell adhesion molecule binding"/>
    <property type="evidence" value="ECO:0007669"/>
    <property type="project" value="TreeGrafter"/>
</dbReference>
<dbReference type="SUPFAM" id="SSF56672">
    <property type="entry name" value="DNA/RNA polymerases"/>
    <property type="match status" value="1"/>
</dbReference>